<dbReference type="Proteomes" id="UP000005753">
    <property type="component" value="Chromosome"/>
</dbReference>
<accession>I5AU98</accession>
<sequence length="274" mass="31126">MKSKLHLLTPSVFNVKDKTGWFWTEEENGRGFYDKPIISDPLNGASIKFAHYDREYRKEEHRHGCSFGVYVIDGEYTVGDRQIRAGSFVWNPVGNVSSHGASGDKDCRILYISNRSEASPEDFADNTVSRAAIGSQPCGGWKAWKQGLEAGDEGERIQVFNIFESPGWIEKEEPIGNAFYDKQMIVDRETGMVVNFSRYPAGFRKPRFQLNCAHGMYIIKGAMVTDHGVFGPGNFIWYPKGCACEMTVTADEDCLFLFVTNRSYRIQFLYEIRT</sequence>
<evidence type="ECO:0008006" key="3">
    <source>
        <dbReference type="Google" id="ProtNLM"/>
    </source>
</evidence>
<dbReference type="Gene3D" id="2.60.120.10">
    <property type="entry name" value="Jelly Rolls"/>
    <property type="match status" value="2"/>
</dbReference>
<protein>
    <recommendedName>
        <fullName evidence="3">DUF4437 domain-containing protein</fullName>
    </recommendedName>
</protein>
<name>I5AU98_EUBC6</name>
<reference evidence="1 2" key="2">
    <citation type="submission" date="2012-02" db="EMBL/GenBank/DDBJ databases">
        <title>Improved High-Quality Draft sequence of Eubacterium cellulosolvens 6.</title>
        <authorList>
            <consortium name="US DOE Joint Genome Institute"/>
            <person name="Lucas S."/>
            <person name="Han J."/>
            <person name="Lapidus A."/>
            <person name="Cheng J.-F."/>
            <person name="Goodwin L."/>
            <person name="Pitluck S."/>
            <person name="Peters L."/>
            <person name="Mikhailova N."/>
            <person name="Gu W."/>
            <person name="Detter J.C."/>
            <person name="Han C."/>
            <person name="Tapia R."/>
            <person name="Land M."/>
            <person name="Hauser L."/>
            <person name="Kyrpides N."/>
            <person name="Ivanova N."/>
            <person name="Pagani I."/>
            <person name="Johnson E."/>
            <person name="Mukhopadhyay B."/>
            <person name="Anderson I."/>
            <person name="Woyke T."/>
        </authorList>
    </citation>
    <scope>NUCLEOTIDE SEQUENCE [LARGE SCALE GENOMIC DNA]</scope>
    <source>
        <strain evidence="1 2">6</strain>
    </source>
</reference>
<evidence type="ECO:0000313" key="1">
    <source>
        <dbReference type="EMBL" id="EIM57371.1"/>
    </source>
</evidence>
<dbReference type="InterPro" id="IPR011051">
    <property type="entry name" value="RmlC_Cupin_sf"/>
</dbReference>
<dbReference type="EMBL" id="CM001487">
    <property type="protein sequence ID" value="EIM57371.1"/>
    <property type="molecule type" value="Genomic_DNA"/>
</dbReference>
<gene>
    <name evidence="1" type="ORF">EubceDRAFT1_1582</name>
</gene>
<dbReference type="HOGENOM" id="CLU_1149986_0_0_9"/>
<keyword evidence="2" id="KW-1185">Reference proteome</keyword>
<dbReference type="eggNOG" id="COG1917">
    <property type="taxonomic scope" value="Bacteria"/>
</dbReference>
<dbReference type="AlphaFoldDB" id="I5AU98"/>
<organism evidence="1 2">
    <name type="scientific">Eubacterium cellulosolvens (strain ATCC 43171 / JCM 9499 / 6)</name>
    <name type="common">Cillobacterium cellulosolvens</name>
    <dbReference type="NCBI Taxonomy" id="633697"/>
    <lineage>
        <taxon>Bacteria</taxon>
        <taxon>Bacillati</taxon>
        <taxon>Bacillota</taxon>
        <taxon>Clostridia</taxon>
        <taxon>Eubacteriales</taxon>
        <taxon>Eubacteriaceae</taxon>
        <taxon>Eubacterium</taxon>
    </lineage>
</organism>
<evidence type="ECO:0000313" key="2">
    <source>
        <dbReference type="Proteomes" id="UP000005753"/>
    </source>
</evidence>
<reference evidence="1 2" key="1">
    <citation type="submission" date="2010-08" db="EMBL/GenBank/DDBJ databases">
        <authorList>
            <consortium name="US DOE Joint Genome Institute (JGI-PGF)"/>
            <person name="Lucas S."/>
            <person name="Copeland A."/>
            <person name="Lapidus A."/>
            <person name="Cheng J.-F."/>
            <person name="Bruce D."/>
            <person name="Goodwin L."/>
            <person name="Pitluck S."/>
            <person name="Land M.L."/>
            <person name="Hauser L."/>
            <person name="Chang Y.-J."/>
            <person name="Anderson I.J."/>
            <person name="Johnson E."/>
            <person name="Mulhopadhyay B."/>
            <person name="Kyrpides N."/>
            <person name="Woyke T.J."/>
        </authorList>
    </citation>
    <scope>NUCLEOTIDE SEQUENCE [LARGE SCALE GENOMIC DNA]</scope>
    <source>
        <strain evidence="1 2">6</strain>
    </source>
</reference>
<dbReference type="SUPFAM" id="SSF51182">
    <property type="entry name" value="RmlC-like cupins"/>
    <property type="match status" value="1"/>
</dbReference>
<dbReference type="STRING" id="633697.EubceDRAFT1_1582"/>
<dbReference type="OrthoDB" id="2039152at2"/>
<proteinExistence type="predicted"/>
<dbReference type="InterPro" id="IPR014710">
    <property type="entry name" value="RmlC-like_jellyroll"/>
</dbReference>